<dbReference type="EMBL" id="DXEL01000071">
    <property type="protein sequence ID" value="HIX75425.1"/>
    <property type="molecule type" value="Genomic_DNA"/>
</dbReference>
<name>A0A9D1XCE5_9BACT</name>
<evidence type="ECO:0000313" key="4">
    <source>
        <dbReference type="Proteomes" id="UP000886740"/>
    </source>
</evidence>
<dbReference type="AlphaFoldDB" id="A0A9D1XCE5"/>
<gene>
    <name evidence="3" type="ORF">H9977_10400</name>
</gene>
<protein>
    <submittedName>
        <fullName evidence="3">SDR family NAD(P)-dependent oxidoreductase</fullName>
    </submittedName>
</protein>
<dbReference type="Gene3D" id="3.40.50.720">
    <property type="entry name" value="NAD(P)-binding Rossmann-like Domain"/>
    <property type="match status" value="1"/>
</dbReference>
<sequence length="240" mass="26338">MKRIVIVGATSGIGRGLAERMVARGERVAVLGRREEALCEMAALYPDNIVTCRCDVRQTEQIELSLEKVREALGGIDLLVLSAGTGHLNPALDYGLEADTLATNVTGWTRVADWAMRCFLDQGHGHLVALTSIGGLRGSGMAPAYNASKAYQINYLEGLRKKARCSGRPILVTDICPGFVDTAMAKGDGLFWVMPLERVVSQIDVAILKRKTRLVVTRRWRLVACLLRWLPSAIYDRIGE</sequence>
<evidence type="ECO:0000313" key="3">
    <source>
        <dbReference type="EMBL" id="HIX75425.1"/>
    </source>
</evidence>
<dbReference type="GO" id="GO:0016491">
    <property type="term" value="F:oxidoreductase activity"/>
    <property type="evidence" value="ECO:0007669"/>
    <property type="project" value="UniProtKB-KW"/>
</dbReference>
<reference evidence="3" key="2">
    <citation type="submission" date="2021-04" db="EMBL/GenBank/DDBJ databases">
        <authorList>
            <person name="Gilroy R."/>
        </authorList>
    </citation>
    <scope>NUCLEOTIDE SEQUENCE</scope>
    <source>
        <strain evidence="3">ChiGjej6B6-14162</strain>
    </source>
</reference>
<accession>A0A9D1XCE5</accession>
<dbReference type="Proteomes" id="UP000886740">
    <property type="component" value="Unassembled WGS sequence"/>
</dbReference>
<evidence type="ECO:0000256" key="2">
    <source>
        <dbReference type="ARBA" id="ARBA00023002"/>
    </source>
</evidence>
<dbReference type="PRINTS" id="PR00081">
    <property type="entry name" value="GDHRDH"/>
</dbReference>
<dbReference type="InterPro" id="IPR002347">
    <property type="entry name" value="SDR_fam"/>
</dbReference>
<proteinExistence type="inferred from homology"/>
<dbReference type="GO" id="GO:0016020">
    <property type="term" value="C:membrane"/>
    <property type="evidence" value="ECO:0007669"/>
    <property type="project" value="TreeGrafter"/>
</dbReference>
<dbReference type="SUPFAM" id="SSF51735">
    <property type="entry name" value="NAD(P)-binding Rossmann-fold domains"/>
    <property type="match status" value="1"/>
</dbReference>
<dbReference type="PANTHER" id="PTHR44196">
    <property type="entry name" value="DEHYDROGENASE/REDUCTASE SDR FAMILY MEMBER 7B"/>
    <property type="match status" value="1"/>
</dbReference>
<comment type="caution">
    <text evidence="3">The sequence shown here is derived from an EMBL/GenBank/DDBJ whole genome shotgun (WGS) entry which is preliminary data.</text>
</comment>
<organism evidence="3 4">
    <name type="scientific">Candidatus Parabacteroides intestinipullorum</name>
    <dbReference type="NCBI Taxonomy" id="2838723"/>
    <lineage>
        <taxon>Bacteria</taxon>
        <taxon>Pseudomonadati</taxon>
        <taxon>Bacteroidota</taxon>
        <taxon>Bacteroidia</taxon>
        <taxon>Bacteroidales</taxon>
        <taxon>Tannerellaceae</taxon>
        <taxon>Parabacteroides</taxon>
    </lineage>
</organism>
<reference evidence="3" key="1">
    <citation type="journal article" date="2021" name="PeerJ">
        <title>Extensive microbial diversity within the chicken gut microbiome revealed by metagenomics and culture.</title>
        <authorList>
            <person name="Gilroy R."/>
            <person name="Ravi A."/>
            <person name="Getino M."/>
            <person name="Pursley I."/>
            <person name="Horton D.L."/>
            <person name="Alikhan N.F."/>
            <person name="Baker D."/>
            <person name="Gharbi K."/>
            <person name="Hall N."/>
            <person name="Watson M."/>
            <person name="Adriaenssens E.M."/>
            <person name="Foster-Nyarko E."/>
            <person name="Jarju S."/>
            <person name="Secka A."/>
            <person name="Antonio M."/>
            <person name="Oren A."/>
            <person name="Chaudhuri R.R."/>
            <person name="La Ragione R."/>
            <person name="Hildebrand F."/>
            <person name="Pallen M.J."/>
        </authorList>
    </citation>
    <scope>NUCLEOTIDE SEQUENCE</scope>
    <source>
        <strain evidence="3">ChiGjej6B6-14162</strain>
    </source>
</reference>
<dbReference type="Pfam" id="PF00106">
    <property type="entry name" value="adh_short"/>
    <property type="match status" value="1"/>
</dbReference>
<evidence type="ECO:0000256" key="1">
    <source>
        <dbReference type="ARBA" id="ARBA00006484"/>
    </source>
</evidence>
<keyword evidence="2" id="KW-0560">Oxidoreductase</keyword>
<comment type="similarity">
    <text evidence="1">Belongs to the short-chain dehydrogenases/reductases (SDR) family.</text>
</comment>
<dbReference type="PANTHER" id="PTHR44196:SF3">
    <property type="entry name" value="SHORT CHAIN DEHYDROGENASE FAMILY PROTEIN"/>
    <property type="match status" value="1"/>
</dbReference>
<dbReference type="InterPro" id="IPR036291">
    <property type="entry name" value="NAD(P)-bd_dom_sf"/>
</dbReference>